<sequence>MRTPELVELRSEFIMGEIMVA</sequence>
<accession>A0A0B0PQ43</accession>
<dbReference type="Proteomes" id="UP000032142">
    <property type="component" value="Unassembled WGS sequence"/>
</dbReference>
<reference evidence="2" key="1">
    <citation type="submission" date="2014-09" db="EMBL/GenBank/DDBJ databases">
        <authorList>
            <person name="Mudge J."/>
            <person name="Ramaraj T."/>
            <person name="Lindquist I.E."/>
            <person name="Bharti A.K."/>
            <person name="Sundararajan A."/>
            <person name="Cameron C.T."/>
            <person name="Woodward J.E."/>
            <person name="May G.D."/>
            <person name="Brubaker C."/>
            <person name="Broadhvest J."/>
            <person name="Wilkins T.A."/>
        </authorList>
    </citation>
    <scope>NUCLEOTIDE SEQUENCE</scope>
    <source>
        <strain evidence="2">cv. AKA8401</strain>
    </source>
</reference>
<evidence type="ECO:0000313" key="1">
    <source>
        <dbReference type="EMBL" id="KHG25526.1"/>
    </source>
</evidence>
<proteinExistence type="predicted"/>
<organism evidence="1 2">
    <name type="scientific">Gossypium arboreum</name>
    <name type="common">Tree cotton</name>
    <name type="synonym">Gossypium nanking</name>
    <dbReference type="NCBI Taxonomy" id="29729"/>
    <lineage>
        <taxon>Eukaryota</taxon>
        <taxon>Viridiplantae</taxon>
        <taxon>Streptophyta</taxon>
        <taxon>Embryophyta</taxon>
        <taxon>Tracheophyta</taxon>
        <taxon>Spermatophyta</taxon>
        <taxon>Magnoliopsida</taxon>
        <taxon>eudicotyledons</taxon>
        <taxon>Gunneridae</taxon>
        <taxon>Pentapetalae</taxon>
        <taxon>rosids</taxon>
        <taxon>malvids</taxon>
        <taxon>Malvales</taxon>
        <taxon>Malvaceae</taxon>
        <taxon>Malvoideae</taxon>
        <taxon>Gossypium</taxon>
    </lineage>
</organism>
<gene>
    <name evidence="1" type="ORF">F383_32318</name>
</gene>
<keyword evidence="2" id="KW-1185">Reference proteome</keyword>
<dbReference type="EMBL" id="KN432726">
    <property type="protein sequence ID" value="KHG25526.1"/>
    <property type="molecule type" value="Genomic_DNA"/>
</dbReference>
<protein>
    <submittedName>
        <fullName evidence="1">Uncharacterized protein</fullName>
    </submittedName>
</protein>
<name>A0A0B0PQ43_GOSAR</name>
<evidence type="ECO:0000313" key="2">
    <source>
        <dbReference type="Proteomes" id="UP000032142"/>
    </source>
</evidence>
<dbReference type="AlphaFoldDB" id="A0A0B0PQ43"/>